<dbReference type="STRING" id="1524460.IX84_03545"/>
<accession>A0A098SEM4</accession>
<evidence type="ECO:0000313" key="2">
    <source>
        <dbReference type="Proteomes" id="UP000029736"/>
    </source>
</evidence>
<sequence length="61" mass="6646">MGLHSMQANEQAVCDLLTTQALQNSFGYLLLPGSQVAEPGESILKDWVLGPPRHLDVRAEV</sequence>
<dbReference type="AlphaFoldDB" id="A0A098SEM4"/>
<name>A0A098SEM4_9BACT</name>
<dbReference type="EMBL" id="JPOS01000010">
    <property type="protein sequence ID" value="KGE89397.1"/>
    <property type="molecule type" value="Genomic_DNA"/>
</dbReference>
<comment type="caution">
    <text evidence="1">The sequence shown here is derived from an EMBL/GenBank/DDBJ whole genome shotgun (WGS) entry which is preliminary data.</text>
</comment>
<reference evidence="1 2" key="1">
    <citation type="journal article" date="2014" name="Int. J. Syst. Evol. Microbiol.">
        <title>Phaeodactylibacter xiamenensis gen. nov., sp. nov., a member of the family Saprospiraceae isolated from the marine alga Phaeodactylum tricornutum.</title>
        <authorList>
            <person name="Chen Z.Jr."/>
            <person name="Lei X."/>
            <person name="Lai Q."/>
            <person name="Li Y."/>
            <person name="Zhang B."/>
            <person name="Zhang J."/>
            <person name="Zhang H."/>
            <person name="Yang L."/>
            <person name="Zheng W."/>
            <person name="Tian Y."/>
            <person name="Yu Z."/>
            <person name="Xu H.Jr."/>
            <person name="Zheng T."/>
        </authorList>
    </citation>
    <scope>NUCLEOTIDE SEQUENCE [LARGE SCALE GENOMIC DNA]</scope>
    <source>
        <strain evidence="1 2">KD52</strain>
    </source>
</reference>
<evidence type="ECO:0000313" key="1">
    <source>
        <dbReference type="EMBL" id="KGE89397.1"/>
    </source>
</evidence>
<organism evidence="1 2">
    <name type="scientific">Phaeodactylibacter xiamenensis</name>
    <dbReference type="NCBI Taxonomy" id="1524460"/>
    <lineage>
        <taxon>Bacteria</taxon>
        <taxon>Pseudomonadati</taxon>
        <taxon>Bacteroidota</taxon>
        <taxon>Saprospiria</taxon>
        <taxon>Saprospirales</taxon>
        <taxon>Haliscomenobacteraceae</taxon>
        <taxon>Phaeodactylibacter</taxon>
    </lineage>
</organism>
<gene>
    <name evidence="1" type="ORF">IX84_03545</name>
</gene>
<keyword evidence="2" id="KW-1185">Reference proteome</keyword>
<dbReference type="Proteomes" id="UP000029736">
    <property type="component" value="Unassembled WGS sequence"/>
</dbReference>
<proteinExistence type="predicted"/>
<protein>
    <submittedName>
        <fullName evidence="1">Uncharacterized protein</fullName>
    </submittedName>
</protein>